<keyword evidence="2" id="KW-0808">Transferase</keyword>
<gene>
    <name evidence="2" type="ORF">F7O84_16345</name>
</gene>
<accession>A0A7V7UF73</accession>
<feature type="domain" description="N-acetyltransferase" evidence="1">
    <location>
        <begin position="1"/>
        <end position="161"/>
    </location>
</feature>
<evidence type="ECO:0000259" key="1">
    <source>
        <dbReference type="PROSITE" id="PS51186"/>
    </source>
</evidence>
<dbReference type="AlphaFoldDB" id="A0A7V7UF73"/>
<sequence>MQIRKSTKSDLEQIIKLFEQARIFMRENGNPNQWGNDYPPISLIEEDIEAGISYVCEHEKRVVGTFMFFEGQDETYATIYDGEWLNDKPYGVIHRITTATDTKGVATFCLTWCYEQCRNLKIDTHEDNIPMQNLLNKNGFQRCGIIHLKNGKERIAFQKWEANSKEFGKHE</sequence>
<dbReference type="PROSITE" id="PS51186">
    <property type="entry name" value="GNAT"/>
    <property type="match status" value="1"/>
</dbReference>
<dbReference type="Proteomes" id="UP000461768">
    <property type="component" value="Unassembled WGS sequence"/>
</dbReference>
<dbReference type="GO" id="GO:0016747">
    <property type="term" value="F:acyltransferase activity, transferring groups other than amino-acyl groups"/>
    <property type="evidence" value="ECO:0007669"/>
    <property type="project" value="InterPro"/>
</dbReference>
<evidence type="ECO:0000313" key="3">
    <source>
        <dbReference type="Proteomes" id="UP000461768"/>
    </source>
</evidence>
<reference evidence="2 3" key="2">
    <citation type="submission" date="2020-02" db="EMBL/GenBank/DDBJ databases">
        <title>Candidatus Galacturonibacter soehngenii shows hetero-acetogenic catabolism of galacturonic acid but lacks a canonical carbon monoxide dehydrogenase/acetyl-CoA synthase complex.</title>
        <authorList>
            <person name="Diender M."/>
            <person name="Stouten G.R."/>
            <person name="Petersen J.F."/>
            <person name="Nielsen P.H."/>
            <person name="Dueholm M.S."/>
            <person name="Pronk J.T."/>
            <person name="Van Loosdrecht M.C.M."/>
        </authorList>
    </citation>
    <scope>NUCLEOTIDE SEQUENCE [LARGE SCALE GENOMIC DNA]</scope>
    <source>
        <strain evidence="2">GalUA</strain>
    </source>
</reference>
<dbReference type="SUPFAM" id="SSF55729">
    <property type="entry name" value="Acyl-CoA N-acyltransferases (Nat)"/>
    <property type="match status" value="1"/>
</dbReference>
<name>A0A7V7UF73_9FIRM</name>
<dbReference type="Pfam" id="PF00583">
    <property type="entry name" value="Acetyltransf_1"/>
    <property type="match status" value="1"/>
</dbReference>
<comment type="caution">
    <text evidence="2">The sequence shown here is derived from an EMBL/GenBank/DDBJ whole genome shotgun (WGS) entry which is preliminary data.</text>
</comment>
<dbReference type="Gene3D" id="3.40.630.30">
    <property type="match status" value="1"/>
</dbReference>
<organism evidence="2 3">
    <name type="scientific">Candidatus Galacturonatibacter soehngenii</name>
    <dbReference type="NCBI Taxonomy" id="2307010"/>
    <lineage>
        <taxon>Bacteria</taxon>
        <taxon>Bacillati</taxon>
        <taxon>Bacillota</taxon>
        <taxon>Clostridia</taxon>
        <taxon>Lachnospirales</taxon>
        <taxon>Lachnospiraceae</taxon>
        <taxon>Candidatus Galacturonatibacter</taxon>
    </lineage>
</organism>
<reference evidence="2 3" key="1">
    <citation type="submission" date="2019-09" db="EMBL/GenBank/DDBJ databases">
        <authorList>
            <person name="Valk L.C."/>
        </authorList>
    </citation>
    <scope>NUCLEOTIDE SEQUENCE [LARGE SCALE GENOMIC DNA]</scope>
    <source>
        <strain evidence="2">GalUA</strain>
    </source>
</reference>
<protein>
    <submittedName>
        <fullName evidence="2">GNAT family N-acetyltransferase</fullName>
    </submittedName>
</protein>
<dbReference type="InterPro" id="IPR000182">
    <property type="entry name" value="GNAT_dom"/>
</dbReference>
<proteinExistence type="predicted"/>
<keyword evidence="3" id="KW-1185">Reference proteome</keyword>
<dbReference type="EMBL" id="WAGX01000007">
    <property type="protein sequence ID" value="KAB1435944.1"/>
    <property type="molecule type" value="Genomic_DNA"/>
</dbReference>
<dbReference type="RefSeq" id="WP_151147737.1">
    <property type="nucleotide sequence ID" value="NZ_WAGX01000007.1"/>
</dbReference>
<evidence type="ECO:0000313" key="2">
    <source>
        <dbReference type="EMBL" id="KAB1435944.1"/>
    </source>
</evidence>
<dbReference type="InterPro" id="IPR016181">
    <property type="entry name" value="Acyl_CoA_acyltransferase"/>
</dbReference>
<dbReference type="OrthoDB" id="9796381at2"/>